<dbReference type="InterPro" id="IPR008258">
    <property type="entry name" value="Transglycosylase_SLT_dom_1"/>
</dbReference>
<dbReference type="Proteomes" id="UP001500842">
    <property type="component" value="Unassembled WGS sequence"/>
</dbReference>
<evidence type="ECO:0000313" key="3">
    <source>
        <dbReference type="EMBL" id="GAA1524912.1"/>
    </source>
</evidence>
<dbReference type="Pfam" id="PF01464">
    <property type="entry name" value="SLT"/>
    <property type="match status" value="1"/>
</dbReference>
<dbReference type="Gene3D" id="1.10.530.10">
    <property type="match status" value="1"/>
</dbReference>
<protein>
    <recommendedName>
        <fullName evidence="2">Transglycosylase SLT domain-containing protein</fullName>
    </recommendedName>
</protein>
<evidence type="ECO:0000256" key="1">
    <source>
        <dbReference type="SAM" id="MobiDB-lite"/>
    </source>
</evidence>
<dbReference type="CDD" id="cd13399">
    <property type="entry name" value="Slt35-like"/>
    <property type="match status" value="1"/>
</dbReference>
<dbReference type="EMBL" id="BAAAOR010000024">
    <property type="protein sequence ID" value="GAA1524912.1"/>
    <property type="molecule type" value="Genomic_DNA"/>
</dbReference>
<dbReference type="SUPFAM" id="SSF53955">
    <property type="entry name" value="Lysozyme-like"/>
    <property type="match status" value="1"/>
</dbReference>
<name>A0ABN2AST0_9ACTN</name>
<sequence length="292" mass="31837">MATEIAPEAPPDASAGTATPPAPRPALAAPTLAGDADELARRLVAAEDVLRDPAAPEHALRQAAFDTQVLYRQLARRTGWQDRVLAAAGPYRATMADHIEARTGLRSVLTRLSGEVPAWRIVRPAPVDELRAHYEEGERTFGVPWEVLAAVNLVETGFGRIRGYSTAGARGPMQFIPSTWARYGEGDIDDPHDSILAAARYLAASGGASPDRLDAALHAYNRHTGYVRGVRAYARILERDPGALAGLYRWQILYLSERGDLWLPQGYRRTTSLPVDTYVARHPDRLLGTATD</sequence>
<feature type="compositionally biased region" description="Low complexity" evidence="1">
    <location>
        <begin position="11"/>
        <end position="26"/>
    </location>
</feature>
<gene>
    <name evidence="3" type="ORF">GCM10009788_30780</name>
</gene>
<evidence type="ECO:0000313" key="4">
    <source>
        <dbReference type="Proteomes" id="UP001500842"/>
    </source>
</evidence>
<feature type="region of interest" description="Disordered" evidence="1">
    <location>
        <begin position="1"/>
        <end position="26"/>
    </location>
</feature>
<comment type="caution">
    <text evidence="3">The sequence shown here is derived from an EMBL/GenBank/DDBJ whole genome shotgun (WGS) entry which is preliminary data.</text>
</comment>
<feature type="domain" description="Transglycosylase SLT" evidence="2">
    <location>
        <begin position="136"/>
        <end position="235"/>
    </location>
</feature>
<accession>A0ABN2AST0</accession>
<organism evidence="3 4">
    <name type="scientific">Nocardioides humi</name>
    <dbReference type="NCBI Taxonomy" id="449461"/>
    <lineage>
        <taxon>Bacteria</taxon>
        <taxon>Bacillati</taxon>
        <taxon>Actinomycetota</taxon>
        <taxon>Actinomycetes</taxon>
        <taxon>Propionibacteriales</taxon>
        <taxon>Nocardioidaceae</taxon>
        <taxon>Nocardioides</taxon>
    </lineage>
</organism>
<keyword evidence="4" id="KW-1185">Reference proteome</keyword>
<proteinExistence type="predicted"/>
<evidence type="ECO:0000259" key="2">
    <source>
        <dbReference type="Pfam" id="PF01464"/>
    </source>
</evidence>
<dbReference type="InterPro" id="IPR023346">
    <property type="entry name" value="Lysozyme-like_dom_sf"/>
</dbReference>
<reference evidence="3 4" key="1">
    <citation type="journal article" date="2019" name="Int. J. Syst. Evol. Microbiol.">
        <title>The Global Catalogue of Microorganisms (GCM) 10K type strain sequencing project: providing services to taxonomists for standard genome sequencing and annotation.</title>
        <authorList>
            <consortium name="The Broad Institute Genomics Platform"/>
            <consortium name="The Broad Institute Genome Sequencing Center for Infectious Disease"/>
            <person name="Wu L."/>
            <person name="Ma J."/>
        </authorList>
    </citation>
    <scope>NUCLEOTIDE SEQUENCE [LARGE SCALE GENOMIC DNA]</scope>
    <source>
        <strain evidence="3 4">JCM 14942</strain>
    </source>
</reference>